<evidence type="ECO:0000256" key="4">
    <source>
        <dbReference type="ARBA" id="ARBA00023136"/>
    </source>
</evidence>
<protein>
    <submittedName>
        <fullName evidence="8">Frag1/DRAM/Sfk1 family-domain-containing protein</fullName>
    </submittedName>
</protein>
<dbReference type="Pfam" id="PF10277">
    <property type="entry name" value="Frag1"/>
    <property type="match status" value="1"/>
</dbReference>
<evidence type="ECO:0000256" key="2">
    <source>
        <dbReference type="ARBA" id="ARBA00022692"/>
    </source>
</evidence>
<feature type="transmembrane region" description="Helical" evidence="6">
    <location>
        <begin position="172"/>
        <end position="192"/>
    </location>
</feature>
<gene>
    <name evidence="8" type="ORF">QBC34DRAFT_395058</name>
</gene>
<comment type="caution">
    <text evidence="8">The sequence shown here is derived from an EMBL/GenBank/DDBJ whole genome shotgun (WGS) entry which is preliminary data.</text>
</comment>
<keyword evidence="4 6" id="KW-0472">Membrane</keyword>
<keyword evidence="3 6" id="KW-1133">Transmembrane helix</keyword>
<dbReference type="Proteomes" id="UP001321760">
    <property type="component" value="Unassembled WGS sequence"/>
</dbReference>
<feature type="transmembrane region" description="Helical" evidence="6">
    <location>
        <begin position="60"/>
        <end position="78"/>
    </location>
</feature>
<evidence type="ECO:0000313" key="8">
    <source>
        <dbReference type="EMBL" id="KAK4453785.1"/>
    </source>
</evidence>
<dbReference type="PANTHER" id="PTHR21324:SF2">
    <property type="entry name" value="EG:22E5.9 PROTEIN"/>
    <property type="match status" value="1"/>
</dbReference>
<feature type="transmembrane region" description="Helical" evidence="6">
    <location>
        <begin position="198"/>
        <end position="219"/>
    </location>
</feature>
<evidence type="ECO:0000313" key="9">
    <source>
        <dbReference type="Proteomes" id="UP001321760"/>
    </source>
</evidence>
<feature type="transmembrane region" description="Helical" evidence="6">
    <location>
        <begin position="7"/>
        <end position="30"/>
    </location>
</feature>
<evidence type="ECO:0000259" key="7">
    <source>
        <dbReference type="Pfam" id="PF10277"/>
    </source>
</evidence>
<dbReference type="GO" id="GO:0005886">
    <property type="term" value="C:plasma membrane"/>
    <property type="evidence" value="ECO:0007669"/>
    <property type="project" value="TreeGrafter"/>
</dbReference>
<evidence type="ECO:0000256" key="6">
    <source>
        <dbReference type="SAM" id="Phobius"/>
    </source>
</evidence>
<evidence type="ECO:0000256" key="5">
    <source>
        <dbReference type="SAM" id="MobiDB-lite"/>
    </source>
</evidence>
<reference evidence="8" key="2">
    <citation type="submission" date="2023-05" db="EMBL/GenBank/DDBJ databases">
        <authorList>
            <consortium name="Lawrence Berkeley National Laboratory"/>
            <person name="Steindorff A."/>
            <person name="Hensen N."/>
            <person name="Bonometti L."/>
            <person name="Westerberg I."/>
            <person name="Brannstrom I.O."/>
            <person name="Guillou S."/>
            <person name="Cros-Aarteil S."/>
            <person name="Calhoun S."/>
            <person name="Haridas S."/>
            <person name="Kuo A."/>
            <person name="Mondo S."/>
            <person name="Pangilinan J."/>
            <person name="Riley R."/>
            <person name="Labutti K."/>
            <person name="Andreopoulos B."/>
            <person name="Lipzen A."/>
            <person name="Chen C."/>
            <person name="Yanf M."/>
            <person name="Daum C."/>
            <person name="Ng V."/>
            <person name="Clum A."/>
            <person name="Ohm R."/>
            <person name="Martin F."/>
            <person name="Silar P."/>
            <person name="Natvig D."/>
            <person name="Lalanne C."/>
            <person name="Gautier V."/>
            <person name="Ament-Velasquez S.L."/>
            <person name="Kruys A."/>
            <person name="Hutchinson M.I."/>
            <person name="Powell A.J."/>
            <person name="Barry K."/>
            <person name="Miller A.N."/>
            <person name="Grigoriev I.V."/>
            <person name="Debuchy R."/>
            <person name="Gladieux P."/>
            <person name="Thoren M.H."/>
            <person name="Johannesson H."/>
        </authorList>
    </citation>
    <scope>NUCLEOTIDE SEQUENCE</scope>
    <source>
        <strain evidence="8">PSN243</strain>
    </source>
</reference>
<feature type="region of interest" description="Disordered" evidence="5">
    <location>
        <begin position="265"/>
        <end position="293"/>
    </location>
</feature>
<dbReference type="InterPro" id="IPR050911">
    <property type="entry name" value="DRAM/TMEM150_Autophagy_Mod"/>
</dbReference>
<feature type="transmembrane region" description="Helical" evidence="6">
    <location>
        <begin position="132"/>
        <end position="151"/>
    </location>
</feature>
<dbReference type="AlphaFoldDB" id="A0AAV9H1I6"/>
<sequence length="293" mass="33029">MLRLSYWVFPIIAGVVWLGTLLGLLLYWSVETGGMKYSSMSPDQHIAYISDVGADRLKPLFVTGCVLTTILLDISFGADRYLRHKGRLVPNASTTEKVLSGLTIFFAVIGTVGLILLSIFDTAREPKLHDVFLLFFIAGYVFSAIFICWEYQRLGTRYRDHRVLRISFWIKLIFVVVEILLAIAFVACTFTGNYNPGAVLEWVIAFIFSFYVFSFYVDLYPAVKTKNMASVDPDKQQVPRYTPPVDTDDSIGMTALQRDVEDSRIGREYGTPATTPAAHPPPLRYGEPVPHNF</sequence>
<dbReference type="EMBL" id="MU865919">
    <property type="protein sequence ID" value="KAK4453785.1"/>
    <property type="molecule type" value="Genomic_DNA"/>
</dbReference>
<organism evidence="8 9">
    <name type="scientific">Podospora aff. communis PSN243</name>
    <dbReference type="NCBI Taxonomy" id="3040156"/>
    <lineage>
        <taxon>Eukaryota</taxon>
        <taxon>Fungi</taxon>
        <taxon>Dikarya</taxon>
        <taxon>Ascomycota</taxon>
        <taxon>Pezizomycotina</taxon>
        <taxon>Sordariomycetes</taxon>
        <taxon>Sordariomycetidae</taxon>
        <taxon>Sordariales</taxon>
        <taxon>Podosporaceae</taxon>
        <taxon>Podospora</taxon>
    </lineage>
</organism>
<feature type="domain" description="CWH43-like N-terminal" evidence="7">
    <location>
        <begin position="6"/>
        <end position="221"/>
    </location>
</feature>
<evidence type="ECO:0000256" key="3">
    <source>
        <dbReference type="ARBA" id="ARBA00022989"/>
    </source>
</evidence>
<keyword evidence="9" id="KW-1185">Reference proteome</keyword>
<keyword evidence="2 6" id="KW-0812">Transmembrane</keyword>
<dbReference type="PANTHER" id="PTHR21324">
    <property type="entry name" value="FASTING-INDUCIBLE INTEGRAL MEMBRANE PROTEIN TM6P1-RELATED"/>
    <property type="match status" value="1"/>
</dbReference>
<feature type="transmembrane region" description="Helical" evidence="6">
    <location>
        <begin position="98"/>
        <end position="120"/>
    </location>
</feature>
<proteinExistence type="predicted"/>
<comment type="subcellular location">
    <subcellularLocation>
        <location evidence="1">Endomembrane system</location>
        <topology evidence="1">Multi-pass membrane protein</topology>
    </subcellularLocation>
</comment>
<reference evidence="8" key="1">
    <citation type="journal article" date="2023" name="Mol. Phylogenet. Evol.">
        <title>Genome-scale phylogeny and comparative genomics of the fungal order Sordariales.</title>
        <authorList>
            <person name="Hensen N."/>
            <person name="Bonometti L."/>
            <person name="Westerberg I."/>
            <person name="Brannstrom I.O."/>
            <person name="Guillou S."/>
            <person name="Cros-Aarteil S."/>
            <person name="Calhoun S."/>
            <person name="Haridas S."/>
            <person name="Kuo A."/>
            <person name="Mondo S."/>
            <person name="Pangilinan J."/>
            <person name="Riley R."/>
            <person name="LaButti K."/>
            <person name="Andreopoulos B."/>
            <person name="Lipzen A."/>
            <person name="Chen C."/>
            <person name="Yan M."/>
            <person name="Daum C."/>
            <person name="Ng V."/>
            <person name="Clum A."/>
            <person name="Steindorff A."/>
            <person name="Ohm R.A."/>
            <person name="Martin F."/>
            <person name="Silar P."/>
            <person name="Natvig D.O."/>
            <person name="Lalanne C."/>
            <person name="Gautier V."/>
            <person name="Ament-Velasquez S.L."/>
            <person name="Kruys A."/>
            <person name="Hutchinson M.I."/>
            <person name="Powell A.J."/>
            <person name="Barry K."/>
            <person name="Miller A.N."/>
            <person name="Grigoriev I.V."/>
            <person name="Debuchy R."/>
            <person name="Gladieux P."/>
            <person name="Hiltunen Thoren M."/>
            <person name="Johannesson H."/>
        </authorList>
    </citation>
    <scope>NUCLEOTIDE SEQUENCE</scope>
    <source>
        <strain evidence="8">PSN243</strain>
    </source>
</reference>
<accession>A0AAV9H1I6</accession>
<dbReference type="GO" id="GO:0012505">
    <property type="term" value="C:endomembrane system"/>
    <property type="evidence" value="ECO:0007669"/>
    <property type="project" value="UniProtKB-SubCell"/>
</dbReference>
<dbReference type="InterPro" id="IPR019402">
    <property type="entry name" value="CWH43_N"/>
</dbReference>
<evidence type="ECO:0000256" key="1">
    <source>
        <dbReference type="ARBA" id="ARBA00004127"/>
    </source>
</evidence>
<name>A0AAV9H1I6_9PEZI</name>